<gene>
    <name evidence="4" type="ORF">GPICK_01295</name>
</gene>
<protein>
    <recommendedName>
        <fullName evidence="3">Fibronectin type-III domain-containing protein</fullName>
    </recommendedName>
</protein>
<dbReference type="Pfam" id="PF00041">
    <property type="entry name" value="fn3"/>
    <property type="match status" value="1"/>
</dbReference>
<dbReference type="InterPro" id="IPR003961">
    <property type="entry name" value="FN3_dom"/>
</dbReference>
<dbReference type="PROSITE" id="PS50853">
    <property type="entry name" value="FN3"/>
    <property type="match status" value="1"/>
</dbReference>
<dbReference type="InterPro" id="IPR013783">
    <property type="entry name" value="Ig-like_fold"/>
</dbReference>
<feature type="domain" description="Fibronectin type-III" evidence="3">
    <location>
        <begin position="56"/>
        <end position="149"/>
    </location>
</feature>
<dbReference type="STRING" id="345632.GPICK_01295"/>
<dbReference type="CDD" id="cd00063">
    <property type="entry name" value="FN3"/>
    <property type="match status" value="1"/>
</dbReference>
<reference evidence="4 5" key="1">
    <citation type="journal article" date="2015" name="Genome Announc.">
        <title>Complete Genome of Geobacter pickeringii G13T, a Metal-Reducing Isolate from Sedimentary Kaolin Deposits.</title>
        <authorList>
            <person name="Badalamenti J.P."/>
            <person name="Bond D.R."/>
        </authorList>
    </citation>
    <scope>NUCLEOTIDE SEQUENCE [LARGE SCALE GENOMIC DNA]</scope>
    <source>
        <strain evidence="4 5">G13</strain>
    </source>
</reference>
<dbReference type="KEGG" id="gpi:GPICK_01295"/>
<keyword evidence="2" id="KW-0732">Signal</keyword>
<proteinExistence type="predicted"/>
<dbReference type="OrthoDB" id="5396422at2"/>
<dbReference type="EMBL" id="CP009788">
    <property type="protein sequence ID" value="AJE02188.1"/>
    <property type="molecule type" value="Genomic_DNA"/>
</dbReference>
<feature type="region of interest" description="Disordered" evidence="1">
    <location>
        <begin position="31"/>
        <end position="68"/>
    </location>
</feature>
<dbReference type="SMART" id="SM00060">
    <property type="entry name" value="FN3"/>
    <property type="match status" value="1"/>
</dbReference>
<dbReference type="RefSeq" id="WP_039739823.1">
    <property type="nucleotide sequence ID" value="NZ_CP009788.1"/>
</dbReference>
<keyword evidence="5" id="KW-1185">Reference proteome</keyword>
<evidence type="ECO:0000313" key="5">
    <source>
        <dbReference type="Proteomes" id="UP000057609"/>
    </source>
</evidence>
<dbReference type="HOGENOM" id="CLU_1747016_0_0_7"/>
<feature type="chain" id="PRO_5002113509" description="Fibronectin type-III domain-containing protein" evidence="2">
    <location>
        <begin position="24"/>
        <end position="149"/>
    </location>
</feature>
<dbReference type="AlphaFoldDB" id="A0A0B5B6M3"/>
<feature type="signal peptide" evidence="2">
    <location>
        <begin position="1"/>
        <end position="23"/>
    </location>
</feature>
<dbReference type="SUPFAM" id="SSF49265">
    <property type="entry name" value="Fibronectin type III"/>
    <property type="match status" value="1"/>
</dbReference>
<dbReference type="PROSITE" id="PS51257">
    <property type="entry name" value="PROKAR_LIPOPROTEIN"/>
    <property type="match status" value="1"/>
</dbReference>
<dbReference type="Proteomes" id="UP000057609">
    <property type="component" value="Chromosome"/>
</dbReference>
<feature type="compositionally biased region" description="Low complexity" evidence="1">
    <location>
        <begin position="40"/>
        <end position="68"/>
    </location>
</feature>
<evidence type="ECO:0000256" key="1">
    <source>
        <dbReference type="SAM" id="MobiDB-lite"/>
    </source>
</evidence>
<dbReference type="Gene3D" id="2.60.40.10">
    <property type="entry name" value="Immunoglobulins"/>
    <property type="match status" value="1"/>
</dbReference>
<evidence type="ECO:0000256" key="2">
    <source>
        <dbReference type="SAM" id="SignalP"/>
    </source>
</evidence>
<evidence type="ECO:0000313" key="4">
    <source>
        <dbReference type="EMBL" id="AJE02188.1"/>
    </source>
</evidence>
<evidence type="ECO:0000259" key="3">
    <source>
        <dbReference type="PROSITE" id="PS50853"/>
    </source>
</evidence>
<dbReference type="InterPro" id="IPR036116">
    <property type="entry name" value="FN3_sf"/>
</dbReference>
<accession>A0A0B5B6M3</accession>
<sequence>MKKTTIIARLFLPLLLMAFFAGCGGGGGSAGNSATGGGTPSTDSSAANPGGGTTSAPATGSGSGGSTAATGSVTLAWDAPSGPSTAKIAGYKVYYGTASRTYSKTVKLGLATTCSVTGLASGTYYFTVTAYDAAGNESPYSNETTQAVS</sequence>
<name>A0A0B5B6M3_9BACT</name>
<organism evidence="4 5">
    <name type="scientific">Geobacter pickeringii</name>
    <dbReference type="NCBI Taxonomy" id="345632"/>
    <lineage>
        <taxon>Bacteria</taxon>
        <taxon>Pseudomonadati</taxon>
        <taxon>Thermodesulfobacteriota</taxon>
        <taxon>Desulfuromonadia</taxon>
        <taxon>Geobacterales</taxon>
        <taxon>Geobacteraceae</taxon>
        <taxon>Geobacter</taxon>
    </lineage>
</organism>